<proteinExistence type="predicted"/>
<evidence type="ECO:0000313" key="6">
    <source>
        <dbReference type="Proteomes" id="UP000663881"/>
    </source>
</evidence>
<dbReference type="Proteomes" id="UP000663891">
    <property type="component" value="Unassembled WGS sequence"/>
</dbReference>
<dbReference type="Proteomes" id="UP000663881">
    <property type="component" value="Unassembled WGS sequence"/>
</dbReference>
<keyword evidence="1" id="KW-0812">Transmembrane</keyword>
<dbReference type="EMBL" id="CAJNOG010001172">
    <property type="protein sequence ID" value="CAF1417053.1"/>
    <property type="molecule type" value="Genomic_DNA"/>
</dbReference>
<reference evidence="4" key="1">
    <citation type="submission" date="2021-02" db="EMBL/GenBank/DDBJ databases">
        <authorList>
            <person name="Nowell W R."/>
        </authorList>
    </citation>
    <scope>NUCLEOTIDE SEQUENCE</scope>
</reference>
<evidence type="ECO:0000313" key="3">
    <source>
        <dbReference type="EMBL" id="CAF1465182.1"/>
    </source>
</evidence>
<name>A0A819HBT4_9BILA</name>
<feature type="transmembrane region" description="Helical" evidence="1">
    <location>
        <begin position="7"/>
        <end position="29"/>
    </location>
</feature>
<gene>
    <name evidence="2" type="ORF">JYZ213_LOCUS38734</name>
    <name evidence="4" type="ORF">OKA104_LOCUS24100</name>
    <name evidence="5" type="ORF">OXD698_LOCUS25498</name>
    <name evidence="3" type="ORF">VCS650_LOCUS40275</name>
</gene>
<keyword evidence="1" id="KW-0472">Membrane</keyword>
<evidence type="ECO:0000313" key="2">
    <source>
        <dbReference type="EMBL" id="CAF1417053.1"/>
    </source>
</evidence>
<evidence type="ECO:0000256" key="1">
    <source>
        <dbReference type="SAM" id="Phobius"/>
    </source>
</evidence>
<dbReference type="OrthoDB" id="9994788at2759"/>
<dbReference type="EMBL" id="CAJOAY010001895">
    <property type="protein sequence ID" value="CAF3899372.1"/>
    <property type="molecule type" value="Genomic_DNA"/>
</dbReference>
<accession>A0A819HBT4</accession>
<dbReference type="EMBL" id="CAJNON010001472">
    <property type="protein sequence ID" value="CAF1465182.1"/>
    <property type="molecule type" value="Genomic_DNA"/>
</dbReference>
<sequence length="87" mass="9737">MFISIGILLVLGIPSVVLIIMFAIIGVQSPLVHRITWLGVEVGIAILSVQMVLMTPQLKTIFINRWLQNRMVPAARTLQMRVTAIDR</sequence>
<keyword evidence="1" id="KW-1133">Transmembrane helix</keyword>
<feature type="transmembrane region" description="Helical" evidence="1">
    <location>
        <begin position="35"/>
        <end position="55"/>
    </location>
</feature>
<dbReference type="Proteomes" id="UP000663845">
    <property type="component" value="Unassembled WGS sequence"/>
</dbReference>
<dbReference type="Proteomes" id="UP000663844">
    <property type="component" value="Unassembled WGS sequence"/>
</dbReference>
<organism evidence="4 6">
    <name type="scientific">Adineta steineri</name>
    <dbReference type="NCBI Taxonomy" id="433720"/>
    <lineage>
        <taxon>Eukaryota</taxon>
        <taxon>Metazoa</taxon>
        <taxon>Spiralia</taxon>
        <taxon>Gnathifera</taxon>
        <taxon>Rotifera</taxon>
        <taxon>Eurotatoria</taxon>
        <taxon>Bdelloidea</taxon>
        <taxon>Adinetida</taxon>
        <taxon>Adinetidae</taxon>
        <taxon>Adineta</taxon>
    </lineage>
</organism>
<protein>
    <submittedName>
        <fullName evidence="4">Uncharacterized protein</fullName>
    </submittedName>
</protein>
<evidence type="ECO:0000313" key="5">
    <source>
        <dbReference type="EMBL" id="CAF3929616.1"/>
    </source>
</evidence>
<comment type="caution">
    <text evidence="4">The sequence shown here is derived from an EMBL/GenBank/DDBJ whole genome shotgun (WGS) entry which is preliminary data.</text>
</comment>
<dbReference type="EMBL" id="CAJOAZ010002444">
    <property type="protein sequence ID" value="CAF3929616.1"/>
    <property type="molecule type" value="Genomic_DNA"/>
</dbReference>
<evidence type="ECO:0000313" key="4">
    <source>
        <dbReference type="EMBL" id="CAF3899372.1"/>
    </source>
</evidence>
<dbReference type="AlphaFoldDB" id="A0A819HBT4"/>